<feature type="domain" description="Disease resistance protein winged helix" evidence="11">
    <location>
        <begin position="1607"/>
        <end position="1676"/>
    </location>
</feature>
<evidence type="ECO:0000256" key="2">
    <source>
        <dbReference type="ARBA" id="ARBA00022614"/>
    </source>
</evidence>
<organism evidence="14 15">
    <name type="scientific">Ananas comosus</name>
    <name type="common">Pineapple</name>
    <name type="synonym">Ananas ananas</name>
    <dbReference type="NCBI Taxonomy" id="4615"/>
    <lineage>
        <taxon>Eukaryota</taxon>
        <taxon>Viridiplantae</taxon>
        <taxon>Streptophyta</taxon>
        <taxon>Embryophyta</taxon>
        <taxon>Tracheophyta</taxon>
        <taxon>Spermatophyta</taxon>
        <taxon>Magnoliopsida</taxon>
        <taxon>Liliopsida</taxon>
        <taxon>Poales</taxon>
        <taxon>Bromeliaceae</taxon>
        <taxon>Bromelioideae</taxon>
        <taxon>Ananas</taxon>
    </lineage>
</organism>
<feature type="domain" description="R13L1/DRL21-like LRR repeat region" evidence="13">
    <location>
        <begin position="704"/>
        <end position="854"/>
    </location>
</feature>
<dbReference type="PANTHER" id="PTHR36766:SF40">
    <property type="entry name" value="DISEASE RESISTANCE PROTEIN RGA3"/>
    <property type="match status" value="1"/>
</dbReference>
<evidence type="ECO:0000313" key="14">
    <source>
        <dbReference type="Proteomes" id="UP000515123"/>
    </source>
</evidence>
<dbReference type="SMART" id="SM00369">
    <property type="entry name" value="LRR_TYP"/>
    <property type="match status" value="4"/>
</dbReference>
<dbReference type="GO" id="GO:0002758">
    <property type="term" value="P:innate immune response-activating signaling pathway"/>
    <property type="evidence" value="ECO:0007669"/>
    <property type="project" value="UniProtKB-ARBA"/>
</dbReference>
<feature type="region of interest" description="Disordered" evidence="8">
    <location>
        <begin position="159"/>
        <end position="185"/>
    </location>
</feature>
<feature type="domain" description="NB-ARC" evidence="9">
    <location>
        <begin position="1350"/>
        <end position="1523"/>
    </location>
</feature>
<feature type="coiled-coil region" evidence="7">
    <location>
        <begin position="41"/>
        <end position="92"/>
    </location>
</feature>
<dbReference type="InterPro" id="IPR002182">
    <property type="entry name" value="NB-ARC"/>
</dbReference>
<keyword evidence="7" id="KW-0175">Coiled coil</keyword>
<feature type="compositionally biased region" description="Basic and acidic residues" evidence="8">
    <location>
        <begin position="159"/>
        <end position="170"/>
    </location>
</feature>
<dbReference type="Gene3D" id="1.20.5.4130">
    <property type="match status" value="2"/>
</dbReference>
<keyword evidence="6" id="KW-0067">ATP-binding</keyword>
<dbReference type="SUPFAM" id="SSF52058">
    <property type="entry name" value="L domain-like"/>
    <property type="match status" value="4"/>
</dbReference>
<dbReference type="PRINTS" id="PR00364">
    <property type="entry name" value="DISEASERSIST"/>
</dbReference>
<feature type="compositionally biased region" description="Basic and acidic residues" evidence="8">
    <location>
        <begin position="1323"/>
        <end position="1332"/>
    </location>
</feature>
<dbReference type="Gene3D" id="1.10.10.10">
    <property type="entry name" value="Winged helix-like DNA-binding domain superfamily/Winged helix DNA-binding domain"/>
    <property type="match status" value="2"/>
</dbReference>
<feature type="domain" description="Disease resistance N-terminal" evidence="10">
    <location>
        <begin position="1198"/>
        <end position="1263"/>
    </location>
</feature>
<dbReference type="Proteomes" id="UP000515123">
    <property type="component" value="Linkage group 7"/>
</dbReference>
<dbReference type="InterPro" id="IPR055414">
    <property type="entry name" value="LRR_R13L4/SHOC2-like"/>
</dbReference>
<dbReference type="GO" id="GO:0005524">
    <property type="term" value="F:ATP binding"/>
    <property type="evidence" value="ECO:0007669"/>
    <property type="project" value="UniProtKB-KW"/>
</dbReference>
<evidence type="ECO:0000256" key="5">
    <source>
        <dbReference type="ARBA" id="ARBA00022821"/>
    </source>
</evidence>
<dbReference type="Pfam" id="PF23559">
    <property type="entry name" value="WHD_DRP"/>
    <property type="match status" value="2"/>
</dbReference>
<dbReference type="Pfam" id="PF00931">
    <property type="entry name" value="NB-ARC"/>
    <property type="match status" value="2"/>
</dbReference>
<dbReference type="InterPro" id="IPR058922">
    <property type="entry name" value="WHD_DRP"/>
</dbReference>
<evidence type="ECO:0000259" key="10">
    <source>
        <dbReference type="Pfam" id="PF18052"/>
    </source>
</evidence>
<keyword evidence="4" id="KW-0547">Nucleotide-binding</keyword>
<feature type="domain" description="NB-ARC" evidence="9">
    <location>
        <begin position="188"/>
        <end position="361"/>
    </location>
</feature>
<feature type="domain" description="Disease resistance N-terminal" evidence="10">
    <location>
        <begin position="35"/>
        <end position="102"/>
    </location>
</feature>
<dbReference type="Gene3D" id="3.80.10.10">
    <property type="entry name" value="Ribonuclease Inhibitor"/>
    <property type="match status" value="5"/>
</dbReference>
<dbReference type="InterPro" id="IPR003591">
    <property type="entry name" value="Leu-rich_rpt_typical-subtyp"/>
</dbReference>
<dbReference type="Gene3D" id="3.40.50.300">
    <property type="entry name" value="P-loop containing nucleotide triphosphate hydrolases"/>
    <property type="match status" value="2"/>
</dbReference>
<reference evidence="14" key="1">
    <citation type="journal article" date="2015" name="Nat. Genet.">
        <title>The pineapple genome and the evolution of CAM photosynthesis.</title>
        <authorList>
            <person name="Ming R."/>
            <person name="VanBuren R."/>
            <person name="Wai C.M."/>
            <person name="Tang H."/>
            <person name="Schatz M.C."/>
            <person name="Bowers J.E."/>
            <person name="Lyons E."/>
            <person name="Wang M.L."/>
            <person name="Chen J."/>
            <person name="Biggers E."/>
            <person name="Zhang J."/>
            <person name="Huang L."/>
            <person name="Zhang L."/>
            <person name="Miao W."/>
            <person name="Zhang J."/>
            <person name="Ye Z."/>
            <person name="Miao C."/>
            <person name="Lin Z."/>
            <person name="Wang H."/>
            <person name="Zhou H."/>
            <person name="Yim W.C."/>
            <person name="Priest H.D."/>
            <person name="Zheng C."/>
            <person name="Woodhouse M."/>
            <person name="Edger P.P."/>
            <person name="Guyot R."/>
            <person name="Guo H.B."/>
            <person name="Guo H."/>
            <person name="Zheng G."/>
            <person name="Singh R."/>
            <person name="Sharma A."/>
            <person name="Min X."/>
            <person name="Zheng Y."/>
            <person name="Lee H."/>
            <person name="Gurtowski J."/>
            <person name="Sedlazeck F.J."/>
            <person name="Harkess A."/>
            <person name="McKain M.R."/>
            <person name="Liao Z."/>
            <person name="Fang J."/>
            <person name="Liu J."/>
            <person name="Zhang X."/>
            <person name="Zhang Q."/>
            <person name="Hu W."/>
            <person name="Qin Y."/>
            <person name="Wang K."/>
            <person name="Chen L.Y."/>
            <person name="Shirley N."/>
            <person name="Lin Y.R."/>
            <person name="Liu L.Y."/>
            <person name="Hernandez A.G."/>
            <person name="Wright C.L."/>
            <person name="Bulone V."/>
            <person name="Tuskan G.A."/>
            <person name="Heath K."/>
            <person name="Zee F."/>
            <person name="Moore P.H."/>
            <person name="Sunkar R."/>
            <person name="Leebens-Mack J.H."/>
            <person name="Mockler T."/>
            <person name="Bennetzen J.L."/>
            <person name="Freeling M."/>
            <person name="Sankoff D."/>
            <person name="Paterson A.H."/>
            <person name="Zhu X."/>
            <person name="Yang X."/>
            <person name="Smith J.A."/>
            <person name="Cushman J.C."/>
            <person name="Paull R.E."/>
            <person name="Yu Q."/>
        </authorList>
    </citation>
    <scope>NUCLEOTIDE SEQUENCE [LARGE SCALE GENOMIC DNA]</scope>
    <source>
        <strain evidence="14">cv. F153</strain>
    </source>
</reference>
<dbReference type="GO" id="GO:0042742">
    <property type="term" value="P:defense response to bacterium"/>
    <property type="evidence" value="ECO:0007669"/>
    <property type="project" value="UniProtKB-ARBA"/>
</dbReference>
<dbReference type="GeneID" id="109713279"/>
<proteinExistence type="inferred from homology"/>
<evidence type="ECO:0000256" key="6">
    <source>
        <dbReference type="ARBA" id="ARBA00022840"/>
    </source>
</evidence>
<sequence length="2216" mass="254484">MAAGFVSSIIKWTAEKFSSLIPAQTAGCSTSEPCTRASEDFEMLQKTMLSIQEVLENTEEKDMQSFSEKLRLKELSGAARDAEDVLEEYEYEVLQAKVIARRQAGSGRKRKFEEVCETGTDDIPVLVPVPNDLIIRMKEIKKRFETITKEWDTLRLRESDGPRRRDDHAWTPKPTSSLLHEPNVHGREKDKEHIIQMLLADHENSRNSVSVLPIVGMGGIGKTTLAQLVYNDPRVSHRFRQKGWVCVSENFDVLELARKIYTSITKRSCYYTELNEIVDALREELMGKRFLLVLDDVWNDNPNLWTPLRDFLFALEPGKVIVTTRNESTAKIMQTVPPHRLDRLGFEDCWLIFLQQAFEGRDPTALPELVEIGKKIVVKCKGLPLAVKVLGGLLRFESDDWKWTDILDSELWELDEEEDQILPALRLSYDRMPPALKQCFMYFSLFPKDYDFYKNNMVRLLMSQGLFRSDGTEREEDIGRAFLDDLLQRSILEYDPNYESKELLKMHDLVHDLAQSVVGEEFIRVDYGELRDLPGEVRHLSLVWSNSISNLNLLPLKKLKSLRTFLIIIRDDIFMHPEVHVDVLNDLFRNLKRLRALNLRWTRIGALPESIGNLKLLRYLDIGHTDVKRLPESIFGLYNLQTLGIKYDALAESPEAIKELVNLRHLLLKEGTHPKYLPSGIRHLTKLQTLKSIHLGRESRHFKIQDLKNLAHLKGSLLILNLKNVTSVEDAEEANLKSKKDLKLLDLSWKCSDILYCNASHGRSSGESSNVPSEATSSLLTADWFEERVLASLEPHTNLEEFIVSYYSGIRFPRWVGDASFTKLVKIILMNCQKCILLPPLGQLPSLRYLSMSNIESLQHIGCEFYGNGATAKGFPSLETAVISCMDNWVEWGGGGDGDFPHLRELNIADCPKLRRLPQHLYSSLTQLVLCNCEKLDELPMLPSLTHLTLRGDFDEKILSSLCLHFLHSLEITGLKNLPVEFRNLYSLKKLCISQCYELEKVVSLSELPSLEELLIWSSPQVQFRLHSSEDIITGNCPSLQEWCRRRDIDLTYSGDGTDRRFAPFATRMEKVWHTSFSPAGYATTVWAHLLQAFPTTQQSMTTLPGDLPARWIKARLTELDGQEHGQEHGIIGSQLCPSFISFVYYGLVKEEEEGKRPLMAAGFVSSIIKWTVEKFSSLTPPQSTAGCSTSEPHARAIEDFEVLQKTMQSIQDAVDNTDEKDVRSFSEKLRLKELSGAARDAEDVFEEYEYEVLRAKAEARSRRQVGIGQKRKLEEVCETSTDDIPALVPVPNDLIIRMKEIKKRFDTITKEWDALCLRESDGPRRRNDHAWTPKPTSSLVHEPSVHGREDDKENIIQMLLEDDENSRNSVSVLPIVGMGGIGKTTLAQLVYNDPRVCHRFRQKGWVCVSENFDVLELTRKIFTSITKRSCSYAELNEITDAFREELMGKRFLLVLDDVWNDNPDLWTPLRDLLFALEPGKVIVTTRNESTATIMQTMPLYRLDRLGFDDCWFIFVQQAFEGRDPNALPELVEIGKKIVVKCKGLPLAVKVLGGLLRFESDEWKWIDILDSELWELDEEEDQILPALRLSYDRMPPALKQCFMYFSLFPKDYQFYKDDIIRLLMSQGLFRFKGKELEEDIGRGFLDDLLQRSILEYDPNNENKEILKMHDLVHDLAQSVGGEEFVRVDDGELCNLPGEVRHLSLVWSNSISNLNLLPLKKLKALRTFVFIIRDGILIHPEVRVDVLNDLFRNLKRLRALDLRWTRIGALPESIGNLKLLRYLDIGHTEVKRLPESIFGLYNLQALGIKYDALAESSEAIKELVNLRHLLFDGNEYANYLPSGIRHLTNLQTLMTIPIGRDPRHFRIQNLKNLSHLKEVRILNLKDIDSVEDAQEANLKSKKDLTILRLSWKCSYILYCNTSRGQSSGDPSKIPSKATRSLVPVEWFEERILASLEPHTNIGELMIYYYGGIRFPLWFGDVSFSKLVKMTLMNCQKCILLPSLGQLPSLRYLDMSYIESLQHIGWEFYGCSSEVKGFRSLETLLISWMDNWVDWGGGECGDFPRLQQLNIAECPRIQRLPQHLYSSLTRLVLCNCEKLDELPLLPSLTHLTLRGKFDEKIFSSLHLHLLRFLEITGLKTLPVEFRKMYSLQKLCISQCYELETVVSFFELPSLEELSVWSSPQVLFRLHLSEDVITGNCPLLQEWCRRHDIDLTYSG</sequence>
<dbReference type="InterPro" id="IPR041118">
    <property type="entry name" value="Rx_N"/>
</dbReference>
<evidence type="ECO:0000256" key="4">
    <source>
        <dbReference type="ARBA" id="ARBA00022741"/>
    </source>
</evidence>
<comment type="similarity">
    <text evidence="1">Belongs to the disease resistance NB-LRR family.</text>
</comment>
<feature type="domain" description="Disease resistance R13L4/SHOC-2-like LRR" evidence="12">
    <location>
        <begin position="588"/>
        <end position="640"/>
    </location>
</feature>
<dbReference type="PANTHER" id="PTHR36766">
    <property type="entry name" value="PLANT BROAD-SPECTRUM MILDEW RESISTANCE PROTEIN RPW8"/>
    <property type="match status" value="1"/>
</dbReference>
<dbReference type="InterPro" id="IPR056789">
    <property type="entry name" value="LRR_R13L1-DRL21"/>
</dbReference>
<protein>
    <submittedName>
        <fullName evidence="15">Uncharacterized protein LOC109713279</fullName>
    </submittedName>
</protein>
<dbReference type="GO" id="GO:0043531">
    <property type="term" value="F:ADP binding"/>
    <property type="evidence" value="ECO:0007669"/>
    <property type="project" value="InterPro"/>
</dbReference>
<accession>A0A6P5FHC4</accession>
<dbReference type="Pfam" id="PF18052">
    <property type="entry name" value="Rx_N"/>
    <property type="match status" value="2"/>
</dbReference>
<feature type="region of interest" description="Disordered" evidence="8">
    <location>
        <begin position="1323"/>
        <end position="1348"/>
    </location>
</feature>
<dbReference type="Pfam" id="PF23598">
    <property type="entry name" value="LRR_14"/>
    <property type="match status" value="2"/>
</dbReference>
<feature type="coiled-coil region" evidence="7">
    <location>
        <begin position="1232"/>
        <end position="1259"/>
    </location>
</feature>
<evidence type="ECO:0000256" key="3">
    <source>
        <dbReference type="ARBA" id="ARBA00022737"/>
    </source>
</evidence>
<gene>
    <name evidence="15" type="primary">LOC109713279</name>
</gene>
<reference evidence="15" key="2">
    <citation type="submission" date="2025-08" db="UniProtKB">
        <authorList>
            <consortium name="RefSeq"/>
        </authorList>
    </citation>
    <scope>IDENTIFICATION</scope>
    <source>
        <tissue evidence="15">Leaf</tissue>
    </source>
</reference>
<keyword evidence="2" id="KW-0433">Leucine-rich repeat</keyword>
<keyword evidence="14" id="KW-1185">Reference proteome</keyword>
<keyword evidence="5" id="KW-0611">Plant defense</keyword>
<feature type="domain" description="R13L1/DRL21-like LRR repeat region" evidence="13">
    <location>
        <begin position="1866"/>
        <end position="2014"/>
    </location>
</feature>
<dbReference type="Gene3D" id="1.10.8.430">
    <property type="entry name" value="Helical domain of apoptotic protease-activating factors"/>
    <property type="match status" value="2"/>
</dbReference>
<evidence type="ECO:0000259" key="11">
    <source>
        <dbReference type="Pfam" id="PF23559"/>
    </source>
</evidence>
<dbReference type="InterPro" id="IPR036388">
    <property type="entry name" value="WH-like_DNA-bd_sf"/>
</dbReference>
<dbReference type="Pfam" id="PF25019">
    <property type="entry name" value="LRR_R13L1-DRL21"/>
    <property type="match status" value="2"/>
</dbReference>
<dbReference type="OrthoDB" id="748871at2759"/>
<dbReference type="InterPro" id="IPR042197">
    <property type="entry name" value="Apaf_helical"/>
</dbReference>
<evidence type="ECO:0000313" key="15">
    <source>
        <dbReference type="RefSeq" id="XP_020092868.1"/>
    </source>
</evidence>
<evidence type="ECO:0000259" key="12">
    <source>
        <dbReference type="Pfam" id="PF23598"/>
    </source>
</evidence>
<keyword evidence="3" id="KW-0677">Repeat</keyword>
<evidence type="ECO:0000256" key="8">
    <source>
        <dbReference type="SAM" id="MobiDB-lite"/>
    </source>
</evidence>
<dbReference type="FunFam" id="1.10.10.10:FF:000322">
    <property type="entry name" value="Probable disease resistance protein At1g63360"/>
    <property type="match status" value="2"/>
</dbReference>
<name>A0A6P5FHC4_ANACO</name>
<dbReference type="SUPFAM" id="SSF52540">
    <property type="entry name" value="P-loop containing nucleoside triphosphate hydrolases"/>
    <property type="match status" value="2"/>
</dbReference>
<feature type="domain" description="Disease resistance R13L4/SHOC-2-like LRR" evidence="12">
    <location>
        <begin position="1749"/>
        <end position="1828"/>
    </location>
</feature>
<feature type="domain" description="Disease resistance protein winged helix" evidence="11">
    <location>
        <begin position="445"/>
        <end position="514"/>
    </location>
</feature>
<dbReference type="GO" id="GO:0009626">
    <property type="term" value="P:plant-type hypersensitive response"/>
    <property type="evidence" value="ECO:0007669"/>
    <property type="project" value="UniProtKB-ARBA"/>
</dbReference>
<evidence type="ECO:0000259" key="13">
    <source>
        <dbReference type="Pfam" id="PF25019"/>
    </source>
</evidence>
<evidence type="ECO:0000256" key="7">
    <source>
        <dbReference type="SAM" id="Coils"/>
    </source>
</evidence>
<evidence type="ECO:0000259" key="9">
    <source>
        <dbReference type="Pfam" id="PF00931"/>
    </source>
</evidence>
<evidence type="ECO:0000256" key="1">
    <source>
        <dbReference type="ARBA" id="ARBA00008894"/>
    </source>
</evidence>
<dbReference type="InterPro" id="IPR032675">
    <property type="entry name" value="LRR_dom_sf"/>
</dbReference>
<dbReference type="RefSeq" id="XP_020092868.1">
    <property type="nucleotide sequence ID" value="XM_020237279.1"/>
</dbReference>
<dbReference type="InterPro" id="IPR027417">
    <property type="entry name" value="P-loop_NTPase"/>
</dbReference>